<evidence type="ECO:0000256" key="11">
    <source>
        <dbReference type="ARBA" id="ARBA00023268"/>
    </source>
</evidence>
<evidence type="ECO:0000256" key="6">
    <source>
        <dbReference type="ARBA" id="ARBA00022801"/>
    </source>
</evidence>
<evidence type="ECO:0000256" key="5">
    <source>
        <dbReference type="ARBA" id="ARBA00022771"/>
    </source>
</evidence>
<dbReference type="EMBL" id="AEUD01000002">
    <property type="protein sequence ID" value="EGD56587.1"/>
    <property type="molecule type" value="Genomic_DNA"/>
</dbReference>
<dbReference type="eggNOG" id="COG0266">
    <property type="taxonomic scope" value="Bacteria"/>
</dbReference>
<evidence type="ECO:0000259" key="16">
    <source>
        <dbReference type="PROSITE" id="PS51068"/>
    </source>
</evidence>
<dbReference type="PROSITE" id="PS51068">
    <property type="entry name" value="FPG_CAT"/>
    <property type="match status" value="1"/>
</dbReference>
<accession>F1YG10</accession>
<dbReference type="Gene3D" id="3.20.190.10">
    <property type="entry name" value="MutM-like, N-terminal"/>
    <property type="match status" value="1"/>
</dbReference>
<keyword evidence="6" id="KW-0378">Hydrolase</keyword>
<keyword evidence="3" id="KW-0479">Metal-binding</keyword>
<dbReference type="Pfam" id="PF01149">
    <property type="entry name" value="Fapy_DNA_glyco"/>
    <property type="match status" value="1"/>
</dbReference>
<protein>
    <recommendedName>
        <fullName evidence="2">DNA-(apurinic or apyrimidinic site) lyase</fullName>
        <ecNumber evidence="2">4.2.99.18</ecNumber>
    </recommendedName>
</protein>
<keyword evidence="5 14" id="KW-0863">Zinc-finger</keyword>
<dbReference type="RefSeq" id="WP_009677971.1">
    <property type="nucleotide sequence ID" value="NZ_AEUD01000002.1"/>
</dbReference>
<dbReference type="InterPro" id="IPR000214">
    <property type="entry name" value="Znf_DNA_glyclase/AP_lyase"/>
</dbReference>
<evidence type="ECO:0000256" key="3">
    <source>
        <dbReference type="ARBA" id="ARBA00022723"/>
    </source>
</evidence>
<dbReference type="InterPro" id="IPR035937">
    <property type="entry name" value="FPG_N"/>
</dbReference>
<evidence type="ECO:0000313" key="17">
    <source>
        <dbReference type="EMBL" id="EGD56587.1"/>
    </source>
</evidence>
<comment type="caution">
    <text evidence="17">The sequence shown here is derived from an EMBL/GenBank/DDBJ whole genome shotgun (WGS) entry which is preliminary data.</text>
</comment>
<evidence type="ECO:0000256" key="12">
    <source>
        <dbReference type="ARBA" id="ARBA00023295"/>
    </source>
</evidence>
<dbReference type="AlphaFoldDB" id="F1YG10"/>
<keyword evidence="10" id="KW-0456">Lyase</keyword>
<dbReference type="InterPro" id="IPR010979">
    <property type="entry name" value="Ribosomal_uS13-like_H2TH"/>
</dbReference>
<dbReference type="SUPFAM" id="SSF81624">
    <property type="entry name" value="N-terminal domain of MutM-like DNA repair proteins"/>
    <property type="match status" value="1"/>
</dbReference>
<dbReference type="SMART" id="SM00898">
    <property type="entry name" value="Fapy_DNA_glyco"/>
    <property type="match status" value="1"/>
</dbReference>
<keyword evidence="7" id="KW-0862">Zinc</keyword>
<keyword evidence="4" id="KW-0227">DNA damage</keyword>
<dbReference type="STRING" id="644548.SCNU_03512"/>
<dbReference type="PANTHER" id="PTHR42697">
    <property type="entry name" value="ENDONUCLEASE 8"/>
    <property type="match status" value="1"/>
</dbReference>
<dbReference type="InterPro" id="IPR044090">
    <property type="entry name" value="Nei2_N"/>
</dbReference>
<evidence type="ECO:0000256" key="2">
    <source>
        <dbReference type="ARBA" id="ARBA00012720"/>
    </source>
</evidence>
<comment type="catalytic activity">
    <reaction evidence="13">
        <text>2'-deoxyribonucleotide-(2'-deoxyribose 5'-phosphate)-2'-deoxyribonucleotide-DNA = a 3'-end 2'-deoxyribonucleotide-(2,3-dehydro-2,3-deoxyribose 5'-phosphate)-DNA + a 5'-end 5'-phospho-2'-deoxyribonucleoside-DNA + H(+)</text>
        <dbReference type="Rhea" id="RHEA:66592"/>
        <dbReference type="Rhea" id="RHEA-COMP:13180"/>
        <dbReference type="Rhea" id="RHEA-COMP:16897"/>
        <dbReference type="Rhea" id="RHEA-COMP:17067"/>
        <dbReference type="ChEBI" id="CHEBI:15378"/>
        <dbReference type="ChEBI" id="CHEBI:136412"/>
        <dbReference type="ChEBI" id="CHEBI:157695"/>
        <dbReference type="ChEBI" id="CHEBI:167181"/>
        <dbReference type="EC" id="4.2.99.18"/>
    </reaction>
</comment>
<dbReference type="PROSITE" id="PS01242">
    <property type="entry name" value="ZF_FPG_1"/>
    <property type="match status" value="1"/>
</dbReference>
<dbReference type="OrthoDB" id="9800855at2"/>
<feature type="domain" description="Formamidopyrimidine-DNA glycosylase catalytic" evidence="16">
    <location>
        <begin position="2"/>
        <end position="106"/>
    </location>
</feature>
<evidence type="ECO:0000256" key="14">
    <source>
        <dbReference type="PROSITE-ProRule" id="PRU00391"/>
    </source>
</evidence>
<keyword evidence="11" id="KW-0511">Multifunctional enzyme</keyword>
<dbReference type="Gene3D" id="1.10.8.50">
    <property type="match status" value="1"/>
</dbReference>
<keyword evidence="18" id="KW-1185">Reference proteome</keyword>
<name>F1YG10_9ACTN</name>
<dbReference type="EC" id="4.2.99.18" evidence="2"/>
<dbReference type="SMART" id="SM01232">
    <property type="entry name" value="H2TH"/>
    <property type="match status" value="1"/>
</dbReference>
<evidence type="ECO:0000256" key="13">
    <source>
        <dbReference type="ARBA" id="ARBA00044632"/>
    </source>
</evidence>
<proteinExistence type="inferred from homology"/>
<feature type="domain" description="FPG-type" evidence="15">
    <location>
        <begin position="222"/>
        <end position="260"/>
    </location>
</feature>
<dbReference type="GO" id="GO:0006284">
    <property type="term" value="P:base-excision repair"/>
    <property type="evidence" value="ECO:0007669"/>
    <property type="project" value="InterPro"/>
</dbReference>
<gene>
    <name evidence="17" type="ORF">SCNU_03512</name>
</gene>
<dbReference type="Proteomes" id="UP000035065">
    <property type="component" value="Unassembled WGS sequence"/>
</dbReference>
<dbReference type="InterPro" id="IPR015886">
    <property type="entry name" value="H2TH_FPG"/>
</dbReference>
<dbReference type="CDD" id="cd08971">
    <property type="entry name" value="AcNei2_N"/>
    <property type="match status" value="1"/>
</dbReference>
<keyword evidence="12" id="KW-0326">Glycosidase</keyword>
<evidence type="ECO:0000256" key="10">
    <source>
        <dbReference type="ARBA" id="ARBA00023239"/>
    </source>
</evidence>
<dbReference type="PROSITE" id="PS51066">
    <property type="entry name" value="ZF_FPG_2"/>
    <property type="match status" value="1"/>
</dbReference>
<dbReference type="GO" id="GO:0140078">
    <property type="term" value="F:class I DNA-(apurinic or apyrimidinic site) endonuclease activity"/>
    <property type="evidence" value="ECO:0007669"/>
    <property type="project" value="UniProtKB-EC"/>
</dbReference>
<keyword evidence="8" id="KW-0238">DNA-binding</keyword>
<keyword evidence="9" id="KW-0234">DNA repair</keyword>
<dbReference type="GO" id="GO:0008270">
    <property type="term" value="F:zinc ion binding"/>
    <property type="evidence" value="ECO:0007669"/>
    <property type="project" value="UniProtKB-KW"/>
</dbReference>
<evidence type="ECO:0000256" key="1">
    <source>
        <dbReference type="ARBA" id="ARBA00009409"/>
    </source>
</evidence>
<dbReference type="SUPFAM" id="SSF57716">
    <property type="entry name" value="Glucocorticoid receptor-like (DNA-binding domain)"/>
    <property type="match status" value="1"/>
</dbReference>
<reference evidence="17 18" key="1">
    <citation type="journal article" date="2011" name="J. Bacteriol.">
        <title>Draft Genome Sequence of Gordonia neofelifaecis NRRL B-59395, a Cholesterol-Degrading Actinomycete.</title>
        <authorList>
            <person name="Ge F."/>
            <person name="Li W."/>
            <person name="Chen G."/>
            <person name="Liu Y."/>
            <person name="Zhang G."/>
            <person name="Yong B."/>
            <person name="Wang Q."/>
            <person name="Wang N."/>
            <person name="Huang Z."/>
            <person name="Li W."/>
            <person name="Wang J."/>
            <person name="Wu C."/>
            <person name="Xie Q."/>
            <person name="Liu G."/>
        </authorList>
    </citation>
    <scope>NUCLEOTIDE SEQUENCE [LARGE SCALE GENOMIC DNA]</scope>
    <source>
        <strain evidence="17 18">NRRL B-59395</strain>
    </source>
</reference>
<organism evidence="17 18">
    <name type="scientific">Gordonia neofelifaecis NRRL B-59395</name>
    <dbReference type="NCBI Taxonomy" id="644548"/>
    <lineage>
        <taxon>Bacteria</taxon>
        <taxon>Bacillati</taxon>
        <taxon>Actinomycetota</taxon>
        <taxon>Actinomycetes</taxon>
        <taxon>Mycobacteriales</taxon>
        <taxon>Gordoniaceae</taxon>
        <taxon>Gordonia</taxon>
    </lineage>
</organism>
<dbReference type="InterPro" id="IPR012319">
    <property type="entry name" value="FPG_cat"/>
</dbReference>
<evidence type="ECO:0000256" key="8">
    <source>
        <dbReference type="ARBA" id="ARBA00023125"/>
    </source>
</evidence>
<dbReference type="Pfam" id="PF06831">
    <property type="entry name" value="H2TH"/>
    <property type="match status" value="1"/>
</dbReference>
<evidence type="ECO:0000313" key="18">
    <source>
        <dbReference type="Proteomes" id="UP000035065"/>
    </source>
</evidence>
<dbReference type="GO" id="GO:0000703">
    <property type="term" value="F:oxidized pyrimidine nucleobase lesion DNA N-glycosylase activity"/>
    <property type="evidence" value="ECO:0007669"/>
    <property type="project" value="TreeGrafter"/>
</dbReference>
<evidence type="ECO:0000256" key="9">
    <source>
        <dbReference type="ARBA" id="ARBA00023204"/>
    </source>
</evidence>
<evidence type="ECO:0000256" key="4">
    <source>
        <dbReference type="ARBA" id="ARBA00022763"/>
    </source>
</evidence>
<sequence>MPEGDTVYRTAHRLRRALAGRTLDRTDFRVPRYATADLSGSRAAAVRSVGKHLFIDFERPGGDEISLHTHLMMEGVWEVYRTGSRWRRPAHTARIVLRSGEVEAVGFDLAVVELLTDPAAAVAHLGPDLLGDDWDPARAVARLSAEPEVPIGVAVLDQRNLAGIGNVYRSELCFLRRIHPATPVGDVDLPKTVDLAHRLLVDNRLRAVRSTTGVTARGRELWVYGRDRRPCRRCGTAVMREMLGAPPTARSVYLCPRCQPR</sequence>
<dbReference type="PANTHER" id="PTHR42697:SF1">
    <property type="entry name" value="ENDONUCLEASE 8"/>
    <property type="match status" value="1"/>
</dbReference>
<comment type="similarity">
    <text evidence="1">Belongs to the FPG family.</text>
</comment>
<evidence type="ECO:0000256" key="7">
    <source>
        <dbReference type="ARBA" id="ARBA00022833"/>
    </source>
</evidence>
<evidence type="ECO:0000259" key="15">
    <source>
        <dbReference type="PROSITE" id="PS51066"/>
    </source>
</evidence>
<dbReference type="InterPro" id="IPR015887">
    <property type="entry name" value="DNA_glyclase_Znf_dom_DNA_BS"/>
</dbReference>
<dbReference type="GO" id="GO:0003684">
    <property type="term" value="F:damaged DNA binding"/>
    <property type="evidence" value="ECO:0007669"/>
    <property type="project" value="InterPro"/>
</dbReference>
<dbReference type="SUPFAM" id="SSF46946">
    <property type="entry name" value="S13-like H2TH domain"/>
    <property type="match status" value="1"/>
</dbReference>